<dbReference type="FunFam" id="2.10.110.10:FF:000035">
    <property type="entry name" value="prickle-like protein 2 isoform X1"/>
    <property type="match status" value="1"/>
</dbReference>
<feature type="region of interest" description="Disordered" evidence="7">
    <location>
        <begin position="1"/>
        <end position="107"/>
    </location>
</feature>
<dbReference type="InterPro" id="IPR033723">
    <property type="entry name" value="PET_prickle"/>
</dbReference>
<keyword evidence="2 6" id="KW-0479">Metal-binding</keyword>
<evidence type="ECO:0000256" key="3">
    <source>
        <dbReference type="ARBA" id="ARBA00022737"/>
    </source>
</evidence>
<evidence type="ECO:0000256" key="4">
    <source>
        <dbReference type="ARBA" id="ARBA00022833"/>
    </source>
</evidence>
<dbReference type="RefSeq" id="XP_025069523.1">
    <property type="nucleotide sequence ID" value="XM_025213738.1"/>
</dbReference>
<dbReference type="InParanoid" id="A0A3Q0HG94"/>
<protein>
    <submittedName>
        <fullName evidence="11">Prickle planar cell polarity protein 3 isoform X1</fullName>
    </submittedName>
</protein>
<sequence>MAGLPAPPRVSRAHQLHRERLPLPSEDPGVRAPASTPRSRQRTQESGSPAPAQPIGPRCPPGEHKRPGPAPRLRQEAAELGPRSPRPQSGAGPSRASRGPCSQGGPGAVALRALSLMQMTPTGGSHVGPVGTSALAFWCMDGDTWVPCPCRKSCRHCGCGREEHAVRALPPALAQALGRLISDFQRLSLPDDDSGCASEEYTWVPPGLKPEQVYQFFSCLPEDKVPYINSAGERYRVRQLLHQLPPHDCEAQYCTSLKEEEKKALKLFAQQRKRENLGCGIARIFPVTTTGATCEQCGKQVRGGDVGVVASRAGLGACWHPQCFQCAACCELLVDLIYFYQDGQVYCGRHHAERLHPRCQACDELIFAGTCTAAEGGHWHKGHFCCVECEAALGGCHYVMRQGRPHCASCYQALYAEYCDTCGNHIGLEQGQMAFEGQHWHATPNCFCCACCHRPLLGLPFLPRGGQIYCSPACARGGATSPGPRLGCRSWSGGAETPDTGTSSIPASQQDPGPGCPFRRGVLHRHSMPELGSGVAHPPSALLCQPSAGVGSKTEGSFWPQQQRRSARVNSDNTLHLRGDAGQSSPTPLPPGQGGSLGALVPPWALFSSSSSSSSEEEEGYFMGEPIPLPPQLQSHPHGTLPPPHAKGHQGRNKGCIVA</sequence>
<evidence type="ECO:0000256" key="2">
    <source>
        <dbReference type="ARBA" id="ARBA00022723"/>
    </source>
</evidence>
<keyword evidence="4 6" id="KW-0862">Zinc</keyword>
<evidence type="ECO:0000259" key="8">
    <source>
        <dbReference type="PROSITE" id="PS50023"/>
    </source>
</evidence>
<feature type="region of interest" description="Disordered" evidence="7">
    <location>
        <begin position="487"/>
        <end position="659"/>
    </location>
</feature>
<feature type="domain" description="LIM zinc-binding" evidence="8">
    <location>
        <begin position="292"/>
        <end position="357"/>
    </location>
</feature>
<dbReference type="CTD" id="4007"/>
<dbReference type="CDD" id="cd09827">
    <property type="entry name" value="PET_Prickle"/>
    <property type="match status" value="1"/>
</dbReference>
<evidence type="ECO:0000313" key="10">
    <source>
        <dbReference type="Proteomes" id="UP000189705"/>
    </source>
</evidence>
<organism evidence="10 11">
    <name type="scientific">Alligator sinensis</name>
    <name type="common">Chinese alligator</name>
    <dbReference type="NCBI Taxonomy" id="38654"/>
    <lineage>
        <taxon>Eukaryota</taxon>
        <taxon>Metazoa</taxon>
        <taxon>Chordata</taxon>
        <taxon>Craniata</taxon>
        <taxon>Vertebrata</taxon>
        <taxon>Euteleostomi</taxon>
        <taxon>Archelosauria</taxon>
        <taxon>Archosauria</taxon>
        <taxon>Crocodylia</taxon>
        <taxon>Alligatoridae</taxon>
        <taxon>Alligatorinae</taxon>
        <taxon>Alligator</taxon>
    </lineage>
</organism>
<evidence type="ECO:0000259" key="9">
    <source>
        <dbReference type="PROSITE" id="PS51303"/>
    </source>
</evidence>
<feature type="domain" description="LIM zinc-binding" evidence="8">
    <location>
        <begin position="358"/>
        <end position="417"/>
    </location>
</feature>
<dbReference type="PROSITE" id="PS00478">
    <property type="entry name" value="LIM_DOMAIN_1"/>
    <property type="match status" value="1"/>
</dbReference>
<dbReference type="PROSITE" id="PS50023">
    <property type="entry name" value="LIM_DOMAIN_2"/>
    <property type="match status" value="2"/>
</dbReference>
<evidence type="ECO:0000256" key="7">
    <source>
        <dbReference type="SAM" id="MobiDB-lite"/>
    </source>
</evidence>
<dbReference type="InterPro" id="IPR047120">
    <property type="entry name" value="Pk/Esn/Tes"/>
</dbReference>
<dbReference type="Pfam" id="PF00412">
    <property type="entry name" value="LIM"/>
    <property type="match status" value="3"/>
</dbReference>
<dbReference type="InterPro" id="IPR033725">
    <property type="entry name" value="LIM1_prickle"/>
</dbReference>
<gene>
    <name evidence="11" type="primary">PRICKLE3</name>
</gene>
<feature type="compositionally biased region" description="Pro residues" evidence="7">
    <location>
        <begin position="51"/>
        <end position="60"/>
    </location>
</feature>
<evidence type="ECO:0000256" key="6">
    <source>
        <dbReference type="PROSITE-ProRule" id="PRU00125"/>
    </source>
</evidence>
<dbReference type="PANTHER" id="PTHR24211:SF19">
    <property type="entry name" value="PRICKLE PLANAR CELL POLARITY PROTEIN 3"/>
    <property type="match status" value="1"/>
</dbReference>
<dbReference type="FunFam" id="2.10.110.10:FF:000005">
    <property type="entry name" value="Testin isoform 1"/>
    <property type="match status" value="1"/>
</dbReference>
<dbReference type="GeneID" id="102376140"/>
<dbReference type="GO" id="GO:0008270">
    <property type="term" value="F:zinc ion binding"/>
    <property type="evidence" value="ECO:0007669"/>
    <property type="project" value="InterPro"/>
</dbReference>
<dbReference type="SMART" id="SM00132">
    <property type="entry name" value="LIM"/>
    <property type="match status" value="3"/>
</dbReference>
<accession>A0A3Q0HG94</accession>
<feature type="domain" description="PET" evidence="9">
    <location>
        <begin position="182"/>
        <end position="290"/>
    </location>
</feature>
<dbReference type="Proteomes" id="UP000189705">
    <property type="component" value="Unplaced"/>
</dbReference>
<dbReference type="STRING" id="38654.A0A3Q0HG94"/>
<evidence type="ECO:0000313" key="11">
    <source>
        <dbReference type="RefSeq" id="XP_025069523.1"/>
    </source>
</evidence>
<dbReference type="CDD" id="cd09415">
    <property type="entry name" value="LIM1_Prickle"/>
    <property type="match status" value="1"/>
</dbReference>
<feature type="compositionally biased region" description="Polar residues" evidence="7">
    <location>
        <begin position="559"/>
        <end position="574"/>
    </location>
</feature>
<proteinExistence type="inferred from homology"/>
<dbReference type="InterPro" id="IPR001781">
    <property type="entry name" value="Znf_LIM"/>
</dbReference>
<keyword evidence="3" id="KW-0677">Repeat</keyword>
<keyword evidence="5 6" id="KW-0440">LIM domain</keyword>
<keyword evidence="10" id="KW-1185">Reference proteome</keyword>
<comment type="similarity">
    <text evidence="1">Belongs to the prickle / espinas / testin family.</text>
</comment>
<dbReference type="Gene3D" id="2.10.110.10">
    <property type="entry name" value="Cysteine Rich Protein"/>
    <property type="match status" value="3"/>
</dbReference>
<dbReference type="SUPFAM" id="SSF57716">
    <property type="entry name" value="Glucocorticoid receptor-like (DNA-binding domain)"/>
    <property type="match status" value="2"/>
</dbReference>
<name>A0A3Q0HG94_ALLSI</name>
<evidence type="ECO:0000256" key="5">
    <source>
        <dbReference type="ARBA" id="ARBA00023038"/>
    </source>
</evidence>
<reference evidence="11" key="1">
    <citation type="submission" date="2025-08" db="UniProtKB">
        <authorList>
            <consortium name="RefSeq"/>
        </authorList>
    </citation>
    <scope>IDENTIFICATION</scope>
</reference>
<dbReference type="AlphaFoldDB" id="A0A3Q0HG94"/>
<dbReference type="PANTHER" id="PTHR24211">
    <property type="entry name" value="LIM DOMAIN-CONTAINING PROTEIN"/>
    <property type="match status" value="1"/>
</dbReference>
<dbReference type="PROSITE" id="PS51303">
    <property type="entry name" value="PET"/>
    <property type="match status" value="1"/>
</dbReference>
<dbReference type="InterPro" id="IPR010442">
    <property type="entry name" value="PET_domain"/>
</dbReference>
<feature type="compositionally biased region" description="Polar residues" evidence="7">
    <location>
        <begin position="499"/>
        <end position="511"/>
    </location>
</feature>
<dbReference type="Pfam" id="PF06297">
    <property type="entry name" value="PET"/>
    <property type="match status" value="1"/>
</dbReference>
<evidence type="ECO:0000256" key="1">
    <source>
        <dbReference type="ARBA" id="ARBA00008268"/>
    </source>
</evidence>